<accession>A0AAJ0XAR8</accession>
<dbReference type="PANTHER" id="PTHR38657">
    <property type="entry name" value="SLR1343 PROTEIN"/>
    <property type="match status" value="1"/>
</dbReference>
<dbReference type="InterPro" id="IPR052551">
    <property type="entry name" value="UV-DNA_repair_photolyase"/>
</dbReference>
<dbReference type="AlphaFoldDB" id="A0AAJ0XAR8"/>
<comment type="caution">
    <text evidence="1">The sequence shown here is derived from an EMBL/GenBank/DDBJ whole genome shotgun (WGS) entry which is preliminary data.</text>
</comment>
<dbReference type="Pfam" id="PF04244">
    <property type="entry name" value="DPRP"/>
    <property type="match status" value="1"/>
</dbReference>
<keyword evidence="2" id="KW-1185">Reference proteome</keyword>
<protein>
    <submittedName>
        <fullName evidence="1">Cryptochrome/photolyase family protein</fullName>
    </submittedName>
</protein>
<dbReference type="PANTHER" id="PTHR38657:SF1">
    <property type="entry name" value="SLR1343 PROTEIN"/>
    <property type="match status" value="1"/>
</dbReference>
<name>A0AAJ0XAR8_9GAMM</name>
<dbReference type="Gene3D" id="1.25.40.80">
    <property type="match status" value="1"/>
</dbReference>
<dbReference type="EMBL" id="NRSJ01000025">
    <property type="protein sequence ID" value="MBK1705633.1"/>
    <property type="molecule type" value="Genomic_DNA"/>
</dbReference>
<dbReference type="InterPro" id="IPR007357">
    <property type="entry name" value="PhrB-like"/>
</dbReference>
<dbReference type="Gene3D" id="1.10.579.10">
    <property type="entry name" value="DNA Cyclobutane Dipyrimidine Photolyase, subunit A, domain 3"/>
    <property type="match status" value="1"/>
</dbReference>
<organism evidence="1 2">
    <name type="scientific">Halochromatium glycolicum</name>
    <dbReference type="NCBI Taxonomy" id="85075"/>
    <lineage>
        <taxon>Bacteria</taxon>
        <taxon>Pseudomonadati</taxon>
        <taxon>Pseudomonadota</taxon>
        <taxon>Gammaproteobacteria</taxon>
        <taxon>Chromatiales</taxon>
        <taxon>Chromatiaceae</taxon>
        <taxon>Halochromatium</taxon>
    </lineage>
</organism>
<dbReference type="InterPro" id="IPR036134">
    <property type="entry name" value="Crypto/Photolyase_FAD-like_sf"/>
</dbReference>
<dbReference type="RefSeq" id="WP_200346850.1">
    <property type="nucleotide sequence ID" value="NZ_NRSJ01000025.1"/>
</dbReference>
<sequence>MSDTNAMTRVRRLSIVLGDQLNEDNPALRQLDPSLDLIWLCEASEEATKVPSHKARIVLFLSAMRHFAERLRARGLPVRYLALDQHPYSSLAAALSADLQRLKPQSARITHPGEHRLLIALRDACATQHVPVEVLDDDHFLCSTADFERWARGRKTIRQEHFYRWMRKREQVLMSGAAPIGGAWNFDKSNRSSFGKQGPGRLPEPVGFPPDETTQAVIDLVSERFPEAPGDLSRFDWPVTSEQAATALEDFLANRLPAFGAYQDAMWTEQPFLYHARLSAALNLKLLDPRALIDAAVAAHTERRAPLESVEGFVRQVLGWREYVRGLYWREMPGYLERNALRAQQPLPAFYWDGETDAACLRAAIGQVIEYGYGHHIQRLMVTGLFALLLGVQPRAVHQWYLAMFVDAVEWVEAPNTLGMSQFADGGLLASKPYVASGAYIQRMSNYCRHCRFDPKQSTGDRACPFTTLFWDFLAAHRDRFAQHPRTALMWRNLERLDQAELAAIRAQAGALRESLLA</sequence>
<dbReference type="Proteomes" id="UP001296776">
    <property type="component" value="Unassembled WGS sequence"/>
</dbReference>
<gene>
    <name evidence="1" type="ORF">CKO40_13975</name>
</gene>
<dbReference type="SUPFAM" id="SSF48173">
    <property type="entry name" value="Cryptochrome/photolyase FAD-binding domain"/>
    <property type="match status" value="1"/>
</dbReference>
<reference evidence="1" key="1">
    <citation type="submission" date="2017-08" db="EMBL/GenBank/DDBJ databases">
        <authorList>
            <person name="Imhoff J.F."/>
            <person name="Rahn T."/>
            <person name="Kuenzel S."/>
            <person name="Neulinger S.C."/>
        </authorList>
    </citation>
    <scope>NUCLEOTIDE SEQUENCE</scope>
    <source>
        <strain evidence="1">DSM 11080</strain>
    </source>
</reference>
<dbReference type="Gene3D" id="1.10.10.1710">
    <property type="entry name" value="Deoxyribodipyrimidine photolyase-related"/>
    <property type="match status" value="1"/>
</dbReference>
<proteinExistence type="predicted"/>
<evidence type="ECO:0000313" key="2">
    <source>
        <dbReference type="Proteomes" id="UP001296776"/>
    </source>
</evidence>
<reference evidence="1" key="2">
    <citation type="journal article" date="2020" name="Microorganisms">
        <title>Osmotic Adaptation and Compatible Solute Biosynthesis of Phototrophic Bacteria as Revealed from Genome Analyses.</title>
        <authorList>
            <person name="Imhoff J.F."/>
            <person name="Rahn T."/>
            <person name="Kunzel S."/>
            <person name="Keller A."/>
            <person name="Neulinger S.C."/>
        </authorList>
    </citation>
    <scope>NUCLEOTIDE SEQUENCE</scope>
    <source>
        <strain evidence="1">DSM 11080</strain>
    </source>
</reference>
<dbReference type="InterPro" id="IPR014729">
    <property type="entry name" value="Rossmann-like_a/b/a_fold"/>
</dbReference>
<evidence type="ECO:0000313" key="1">
    <source>
        <dbReference type="EMBL" id="MBK1705633.1"/>
    </source>
</evidence>
<dbReference type="Gene3D" id="3.40.50.620">
    <property type="entry name" value="HUPs"/>
    <property type="match status" value="1"/>
</dbReference>